<feature type="region of interest" description="Disordered" evidence="2">
    <location>
        <begin position="1"/>
        <end position="247"/>
    </location>
</feature>
<feature type="compositionally biased region" description="Basic and acidic residues" evidence="2">
    <location>
        <begin position="720"/>
        <end position="741"/>
    </location>
</feature>
<dbReference type="PANTHER" id="PTHR28260">
    <property type="entry name" value="SPINDLE POLE BODY COMPONENT SPC105"/>
    <property type="match status" value="1"/>
</dbReference>
<dbReference type="Pfam" id="PF18210">
    <property type="entry name" value="Knl1_RWD_C"/>
    <property type="match status" value="1"/>
</dbReference>
<feature type="compositionally biased region" description="Polar residues" evidence="2">
    <location>
        <begin position="819"/>
        <end position="832"/>
    </location>
</feature>
<feature type="compositionally biased region" description="Basic and acidic residues" evidence="2">
    <location>
        <begin position="169"/>
        <end position="178"/>
    </location>
</feature>
<evidence type="ECO:0000256" key="2">
    <source>
        <dbReference type="SAM" id="MobiDB-lite"/>
    </source>
</evidence>
<comment type="caution">
    <text evidence="4">The sequence shown here is derived from an EMBL/GenBank/DDBJ whole genome shotgun (WGS) entry which is preliminary data.</text>
</comment>
<dbReference type="InterPro" id="IPR040850">
    <property type="entry name" value="Knl1_RWD_C"/>
</dbReference>
<feature type="compositionally biased region" description="Low complexity" evidence="2">
    <location>
        <begin position="625"/>
        <end position="638"/>
    </location>
</feature>
<dbReference type="Pfam" id="PF08317">
    <property type="entry name" value="Spc7"/>
    <property type="match status" value="1"/>
</dbReference>
<feature type="region of interest" description="Disordered" evidence="2">
    <location>
        <begin position="493"/>
        <end position="519"/>
    </location>
</feature>
<accession>A0AAN6MLD5</accession>
<feature type="domain" description="Spc7 kinetochore protein" evidence="3">
    <location>
        <begin position="888"/>
        <end position="1205"/>
    </location>
</feature>
<proteinExistence type="predicted"/>
<evidence type="ECO:0000313" key="4">
    <source>
        <dbReference type="EMBL" id="KAK3902754.1"/>
    </source>
</evidence>
<dbReference type="SMART" id="SM01315">
    <property type="entry name" value="Spc7_N"/>
    <property type="match status" value="1"/>
</dbReference>
<feature type="compositionally biased region" description="Low complexity" evidence="2">
    <location>
        <begin position="179"/>
        <end position="207"/>
    </location>
</feature>
<feature type="compositionally biased region" description="Polar residues" evidence="2">
    <location>
        <begin position="493"/>
        <end position="502"/>
    </location>
</feature>
<dbReference type="GO" id="GO:0007094">
    <property type="term" value="P:mitotic spindle assembly checkpoint signaling"/>
    <property type="evidence" value="ECO:0007669"/>
    <property type="project" value="TreeGrafter"/>
</dbReference>
<dbReference type="PANTHER" id="PTHR28260:SF1">
    <property type="entry name" value="SPINDLE POLE BODY COMPONENT SPC105"/>
    <property type="match status" value="1"/>
</dbReference>
<gene>
    <name evidence="4" type="ORF">C8A05DRAFT_43879</name>
</gene>
<organism evidence="4 5">
    <name type="scientific">Staphylotrichum tortipilum</name>
    <dbReference type="NCBI Taxonomy" id="2831512"/>
    <lineage>
        <taxon>Eukaryota</taxon>
        <taxon>Fungi</taxon>
        <taxon>Dikarya</taxon>
        <taxon>Ascomycota</taxon>
        <taxon>Pezizomycotina</taxon>
        <taxon>Sordariomycetes</taxon>
        <taxon>Sordariomycetidae</taxon>
        <taxon>Sordariales</taxon>
        <taxon>Chaetomiaceae</taxon>
        <taxon>Staphylotrichum</taxon>
    </lineage>
</organism>
<name>A0AAN6MLD5_9PEZI</name>
<dbReference type="SMART" id="SM00787">
    <property type="entry name" value="Spc7"/>
    <property type="match status" value="1"/>
</dbReference>
<feature type="region of interest" description="Disordered" evidence="2">
    <location>
        <begin position="262"/>
        <end position="311"/>
    </location>
</feature>
<evidence type="ECO:0000313" key="5">
    <source>
        <dbReference type="Proteomes" id="UP001303889"/>
    </source>
</evidence>
<feature type="compositionally biased region" description="Polar residues" evidence="2">
    <location>
        <begin position="344"/>
        <end position="360"/>
    </location>
</feature>
<evidence type="ECO:0000256" key="1">
    <source>
        <dbReference type="SAM" id="Coils"/>
    </source>
</evidence>
<protein>
    <recommendedName>
        <fullName evidence="3">Spc7 kinetochore protein domain-containing protein</fullName>
    </recommendedName>
</protein>
<feature type="region of interest" description="Disordered" evidence="2">
    <location>
        <begin position="699"/>
        <end position="867"/>
    </location>
</feature>
<feature type="compositionally biased region" description="Low complexity" evidence="2">
    <location>
        <begin position="838"/>
        <end position="849"/>
    </location>
</feature>
<dbReference type="Proteomes" id="UP001303889">
    <property type="component" value="Unassembled WGS sequence"/>
</dbReference>
<reference evidence="4" key="2">
    <citation type="submission" date="2023-05" db="EMBL/GenBank/DDBJ databases">
        <authorList>
            <consortium name="Lawrence Berkeley National Laboratory"/>
            <person name="Steindorff A."/>
            <person name="Hensen N."/>
            <person name="Bonometti L."/>
            <person name="Westerberg I."/>
            <person name="Brannstrom I.O."/>
            <person name="Guillou S."/>
            <person name="Cros-Aarteil S."/>
            <person name="Calhoun S."/>
            <person name="Haridas S."/>
            <person name="Kuo A."/>
            <person name="Mondo S."/>
            <person name="Pangilinan J."/>
            <person name="Riley R."/>
            <person name="Labutti K."/>
            <person name="Andreopoulos B."/>
            <person name="Lipzen A."/>
            <person name="Chen C."/>
            <person name="Yanf M."/>
            <person name="Daum C."/>
            <person name="Ng V."/>
            <person name="Clum A."/>
            <person name="Ohm R."/>
            <person name="Martin F."/>
            <person name="Silar P."/>
            <person name="Natvig D."/>
            <person name="Lalanne C."/>
            <person name="Gautier V."/>
            <person name="Ament-Velasquez S.L."/>
            <person name="Kruys A."/>
            <person name="Hutchinson M.I."/>
            <person name="Powell A.J."/>
            <person name="Barry K."/>
            <person name="Miller A.N."/>
            <person name="Grigoriev I.V."/>
            <person name="Debuchy R."/>
            <person name="Gladieux P."/>
            <person name="Thoren M.H."/>
            <person name="Johannesson H."/>
        </authorList>
    </citation>
    <scope>NUCLEOTIDE SEQUENCE</scope>
    <source>
        <strain evidence="4">CBS 103.79</strain>
    </source>
</reference>
<feature type="compositionally biased region" description="Basic and acidic residues" evidence="2">
    <location>
        <begin position="118"/>
        <end position="148"/>
    </location>
</feature>
<dbReference type="GO" id="GO:1990758">
    <property type="term" value="P:mitotic sister chromatid biorientation"/>
    <property type="evidence" value="ECO:0007669"/>
    <property type="project" value="TreeGrafter"/>
</dbReference>
<feature type="region of interest" description="Disordered" evidence="2">
    <location>
        <begin position="561"/>
        <end position="664"/>
    </location>
</feature>
<feature type="region of interest" description="Disordered" evidence="2">
    <location>
        <begin position="338"/>
        <end position="374"/>
    </location>
</feature>
<feature type="compositionally biased region" description="Polar residues" evidence="2">
    <location>
        <begin position="597"/>
        <end position="615"/>
    </location>
</feature>
<reference evidence="4" key="1">
    <citation type="journal article" date="2023" name="Mol. Phylogenet. Evol.">
        <title>Genome-scale phylogeny and comparative genomics of the fungal order Sordariales.</title>
        <authorList>
            <person name="Hensen N."/>
            <person name="Bonometti L."/>
            <person name="Westerberg I."/>
            <person name="Brannstrom I.O."/>
            <person name="Guillou S."/>
            <person name="Cros-Aarteil S."/>
            <person name="Calhoun S."/>
            <person name="Haridas S."/>
            <person name="Kuo A."/>
            <person name="Mondo S."/>
            <person name="Pangilinan J."/>
            <person name="Riley R."/>
            <person name="LaButti K."/>
            <person name="Andreopoulos B."/>
            <person name="Lipzen A."/>
            <person name="Chen C."/>
            <person name="Yan M."/>
            <person name="Daum C."/>
            <person name="Ng V."/>
            <person name="Clum A."/>
            <person name="Steindorff A."/>
            <person name="Ohm R.A."/>
            <person name="Martin F."/>
            <person name="Silar P."/>
            <person name="Natvig D.O."/>
            <person name="Lalanne C."/>
            <person name="Gautier V."/>
            <person name="Ament-Velasquez S.L."/>
            <person name="Kruys A."/>
            <person name="Hutchinson M.I."/>
            <person name="Powell A.J."/>
            <person name="Barry K."/>
            <person name="Miller A.N."/>
            <person name="Grigoriev I.V."/>
            <person name="Debuchy R."/>
            <person name="Gladieux P."/>
            <person name="Hiltunen Thoren M."/>
            <person name="Johannesson H."/>
        </authorList>
    </citation>
    <scope>NUCLEOTIDE SEQUENCE</scope>
    <source>
        <strain evidence="4">CBS 103.79</strain>
    </source>
</reference>
<sequence>MAQQGETAAPATRRTRKSLGGGPLSRKTLDKENATLDVDTSAVGTTRKKSRSKSMGPGGLDALKAGNGNRRASLAVPPPRSILKPTMPILPDIPSYKPKQSGGSNGAAAETGGTKVALRTEEEQQAAAREREERERAQMEKEIKDRREARRKSLANRRVSFAAEATLHTFHEIEEMHDSTTSTDSTRRTSSIAGRSQQQAAPAPAVPDHADDEAADSLPTANQADTQQRKRRRSSAASSMYGSDDTVASSVYDSDFEHADSVAEIQAVEMSDSSNDSDEDGTAMTVEAEEMTSASMASVRSGYSGDTSGSLDENLRLAARMAATQSVDEDEEVIAGFAGWGKKNPSQESTSQGNGMQTSAPDRDVDDQGSDMEMDMDADADMDMTKAVGGILYPQLPSPDKNDEAEEEIDEDMSMDVTTALGGILSKAKAFLRRKSVVPQPEPTEFGDQTMDFTMAVGGIQQGRVSDASHMDIDGNEGMSMEFTTAVGGLLSGNFSESGPQSTRRRTMAGEDGEDEEGTMMDMTMGVGRILPAEAEEEDDGNQTMGMDMTMAVGGIIKSATTPEARSAARKVMEEEADEPRHGTPQRESPMRPSRSPMRQTPSPKRTAAQPQRSPARSPASMIGSRSSSPMRNLSSPAKAPPRSPAKSLFHQDPSTGLNTPRVVLTPLGRRLSGVGADRSGLGSPRVAEIFDRRESIGDAAGDFVPSQPANPCRSVAFADPRELEAEIDRERQDEQEREDGAAFLDQDEREETPNLREMIQNLSPKKDFLRGRKSLHVGSALGLLGKRPAELDDEDEDSEQDGVKRLRGHQGSPVKNIRLQSPPSKAETTTGRKTRPSTRPTDTDTGTPVASSPQRATTPRGQNRFLSVTRDQPTATFDFDDTVPMQELRRDEDDDGERIHLQDFLNMTSIRFMELTTTKRRHTVAPGASRGSAASDTKDDLSLESCVVAGACTVPMLELYQHSCRELKKYISEGRRIVREIETETFEENPPLFREYMTASPEFKVLMDNQFKNVKTHARLLSKAMWYEWRMKLQEGLKEGLLKTVEGMDADERLLAKQEALLASVLPGMVKRLEELELEQANLEEVARELADCDPRDLEDARAELVAVDQGIADKTAQLEALRGELDEAGESVEMLARQKQQFLEDIREADRVREEYRGWSAEEIGRLKAKTDALTATHGWSITTIASTTLTIRYRSELELTFDTASPALHTTATLRYLPPSPTTPCPPEKAFLLQHILTRLLPSLATPRTTTTPPARALTKSIALAWDTAGLITEQIRRLSLSFPTSVVPTADGENLVVTASVLLVPLQTRVEVVFTLGVVVEEGEGGLGVTVEVEAGVVYGEGFQRGKMGEFLGGRVAKRVGGEGWWDGVVLELYGRLLAKGKGRA</sequence>
<feature type="compositionally biased region" description="Acidic residues" evidence="2">
    <location>
        <begin position="364"/>
        <end position="374"/>
    </location>
</feature>
<dbReference type="GO" id="GO:0000776">
    <property type="term" value="C:kinetochore"/>
    <property type="evidence" value="ECO:0007669"/>
    <property type="project" value="TreeGrafter"/>
</dbReference>
<feature type="coiled-coil region" evidence="1">
    <location>
        <begin position="1067"/>
        <end position="1140"/>
    </location>
</feature>
<dbReference type="GO" id="GO:0034501">
    <property type="term" value="P:protein localization to kinetochore"/>
    <property type="evidence" value="ECO:0007669"/>
    <property type="project" value="TreeGrafter"/>
</dbReference>
<dbReference type="EMBL" id="MU855489">
    <property type="protein sequence ID" value="KAK3902754.1"/>
    <property type="molecule type" value="Genomic_DNA"/>
</dbReference>
<feature type="compositionally biased region" description="Polar residues" evidence="2">
    <location>
        <begin position="850"/>
        <end position="867"/>
    </location>
</feature>
<feature type="compositionally biased region" description="Basic and acidic residues" evidence="2">
    <location>
        <begin position="571"/>
        <end position="582"/>
    </location>
</feature>
<dbReference type="Pfam" id="PF15402">
    <property type="entry name" value="MELT_2"/>
    <property type="match status" value="6"/>
</dbReference>
<keyword evidence="5" id="KW-1185">Reference proteome</keyword>
<keyword evidence="1" id="KW-0175">Coiled coil</keyword>
<feature type="compositionally biased region" description="Acidic residues" evidence="2">
    <location>
        <begin position="792"/>
        <end position="801"/>
    </location>
</feature>
<evidence type="ECO:0000259" key="3">
    <source>
        <dbReference type="SMART" id="SM00787"/>
    </source>
</evidence>
<dbReference type="InterPro" id="IPR013253">
    <property type="entry name" value="Spc7_domain"/>
</dbReference>
<dbReference type="InterPro" id="IPR033338">
    <property type="entry name" value="Spc105/Spc7"/>
</dbReference>